<dbReference type="Pfam" id="PF04909">
    <property type="entry name" value="Amidohydro_2"/>
    <property type="match status" value="1"/>
</dbReference>
<evidence type="ECO:0000313" key="4">
    <source>
        <dbReference type="Proteomes" id="UP000028181"/>
    </source>
</evidence>
<keyword evidence="1" id="KW-0456">Lyase</keyword>
<dbReference type="GeneID" id="24259784"/>
<dbReference type="eggNOG" id="COG2159">
    <property type="taxonomic scope" value="Bacteria"/>
</dbReference>
<evidence type="ECO:0000259" key="2">
    <source>
        <dbReference type="Pfam" id="PF04909"/>
    </source>
</evidence>
<dbReference type="OrthoDB" id="9799024at2"/>
<dbReference type="InterPro" id="IPR032465">
    <property type="entry name" value="ACMSD"/>
</dbReference>
<keyword evidence="3" id="KW-0614">Plasmid</keyword>
<dbReference type="KEGG" id="ngg:RG540_PA15690"/>
<dbReference type="EMBL" id="HG938354">
    <property type="protein sequence ID" value="CDN52245.1"/>
    <property type="molecule type" value="Genomic_DNA"/>
</dbReference>
<dbReference type="GO" id="GO:0019748">
    <property type="term" value="P:secondary metabolic process"/>
    <property type="evidence" value="ECO:0007669"/>
    <property type="project" value="TreeGrafter"/>
</dbReference>
<dbReference type="PANTHER" id="PTHR21240">
    <property type="entry name" value="2-AMINO-3-CARBOXYLMUCONATE-6-SEMIALDEHYDE DECARBOXYLASE"/>
    <property type="match status" value="1"/>
</dbReference>
<dbReference type="Proteomes" id="UP000028181">
    <property type="component" value="Plasmid pHAMBI540a"/>
</dbReference>
<evidence type="ECO:0000256" key="1">
    <source>
        <dbReference type="ARBA" id="ARBA00023239"/>
    </source>
</evidence>
<name>A0A068T4C8_NEOGA</name>
<evidence type="ECO:0000313" key="3">
    <source>
        <dbReference type="EMBL" id="CDN52245.1"/>
    </source>
</evidence>
<dbReference type="AlphaFoldDB" id="A0A068T4C8"/>
<dbReference type="PANTHER" id="PTHR21240:SF28">
    <property type="entry name" value="ISO-OROTATE DECARBOXYLASE (EUROFUNG)"/>
    <property type="match status" value="1"/>
</dbReference>
<keyword evidence="4" id="KW-1185">Reference proteome</keyword>
<gene>
    <name evidence="3" type="ORF">RG540_PA15690</name>
</gene>
<proteinExistence type="predicted"/>
<dbReference type="PATRIC" id="fig|1028800.3.peg.6228"/>
<dbReference type="InterPro" id="IPR006680">
    <property type="entry name" value="Amidohydro-rel"/>
</dbReference>
<dbReference type="HOGENOM" id="CLU_873980_0_0_5"/>
<dbReference type="InterPro" id="IPR032466">
    <property type="entry name" value="Metal_Hydrolase"/>
</dbReference>
<accession>A0A068T4C8</accession>
<dbReference type="GO" id="GO:0016831">
    <property type="term" value="F:carboxy-lyase activity"/>
    <property type="evidence" value="ECO:0007669"/>
    <property type="project" value="InterPro"/>
</dbReference>
<geneLocation type="plasmid" evidence="4">
    <name>II</name>
</geneLocation>
<dbReference type="Gene3D" id="3.20.20.140">
    <property type="entry name" value="Metal-dependent hydrolases"/>
    <property type="match status" value="1"/>
</dbReference>
<dbReference type="CDD" id="cd01292">
    <property type="entry name" value="metallo-dependent_hydrolases"/>
    <property type="match status" value="1"/>
</dbReference>
<dbReference type="RefSeq" id="WP_041366098.1">
    <property type="nucleotide sequence ID" value="NZ_HG938354.1"/>
</dbReference>
<reference evidence="4" key="1">
    <citation type="journal article" date="2014" name="BMC Genomics">
        <title>Genome sequencing of two Neorhizobium galegae strains reveals a noeT gene responsible for the unusual acetylation of the nodulation factors.</title>
        <authorList>
            <person name="Osterman J."/>
            <person name="Marsh J."/>
            <person name="Laine P.K."/>
            <person name="Zeng Z."/>
            <person name="Alatalo E."/>
            <person name="Sullivan J.T."/>
            <person name="Young J.P."/>
            <person name="Thomas-Oates J."/>
            <person name="Paulin L."/>
            <person name="Lindstrom K."/>
        </authorList>
    </citation>
    <scope>NUCLEOTIDE SEQUENCE [LARGE SCALE GENOMIC DNA]</scope>
    <source>
        <strain evidence="4">HAMBI 540</strain>
    </source>
</reference>
<dbReference type="GO" id="GO:0016787">
    <property type="term" value="F:hydrolase activity"/>
    <property type="evidence" value="ECO:0007669"/>
    <property type="project" value="InterPro"/>
</dbReference>
<protein>
    <submittedName>
        <fullName evidence="3">2-amino-3-carboxymuconate-6-semialdehyde decarboxylase</fullName>
    </submittedName>
</protein>
<dbReference type="SUPFAM" id="SSF51556">
    <property type="entry name" value="Metallo-dependent hydrolases"/>
    <property type="match status" value="1"/>
</dbReference>
<organism evidence="3 4">
    <name type="scientific">Neorhizobium galegae bv. orientalis str. HAMBI 540</name>
    <dbReference type="NCBI Taxonomy" id="1028800"/>
    <lineage>
        <taxon>Bacteria</taxon>
        <taxon>Pseudomonadati</taxon>
        <taxon>Pseudomonadota</taxon>
        <taxon>Alphaproteobacteria</taxon>
        <taxon>Hyphomicrobiales</taxon>
        <taxon>Rhizobiaceae</taxon>
        <taxon>Rhizobium/Agrobacterium group</taxon>
        <taxon>Neorhizobium</taxon>
    </lineage>
</organism>
<feature type="domain" description="Amidohydrolase-related" evidence="2">
    <location>
        <begin position="8"/>
        <end position="308"/>
    </location>
</feature>
<sequence length="317" mass="33358">MTTPLDIVDIHTHLWPPAWGPGGQYAKPTSGFTPDLYRKITTPQALVDEFQVAGVSLAIVTATIESLFGAEGPVDPAAVREANNWLATVSHYDRTLAGFAVTDAFSGEEGAREAERAIGELGLSGLVIDSSRDGKFLADPSVRPTLEVAARYKVPVFVHPVAHPNSQVLIAGAGTLGNSLGRGLMNGVAFLSVIQSSLLDDLPDLHLIFATLGLGAIVQAARGGIYGRAERAAGKRPNIYFDTMGHDPAIIRTLTGFFGAERVLAGTDWPILAALDRKSLVASLAEAGLSEAEARLVAGGNARRLLGFREAQAQAAE</sequence>
<dbReference type="GO" id="GO:0005737">
    <property type="term" value="C:cytoplasm"/>
    <property type="evidence" value="ECO:0007669"/>
    <property type="project" value="TreeGrafter"/>
</dbReference>